<keyword evidence="3" id="KW-1185">Reference proteome</keyword>
<dbReference type="EMBL" id="JACHEH010000006">
    <property type="protein sequence ID" value="MBB6169126.1"/>
    <property type="molecule type" value="Genomic_DNA"/>
</dbReference>
<evidence type="ECO:0000313" key="3">
    <source>
        <dbReference type="Proteomes" id="UP000588017"/>
    </source>
</evidence>
<evidence type="ECO:0000256" key="1">
    <source>
        <dbReference type="SAM" id="Phobius"/>
    </source>
</evidence>
<feature type="transmembrane region" description="Helical" evidence="1">
    <location>
        <begin position="20"/>
        <end position="36"/>
    </location>
</feature>
<organism evidence="2 3">
    <name type="scientific">Chelatococcus composti</name>
    <dbReference type="NCBI Taxonomy" id="1743235"/>
    <lineage>
        <taxon>Bacteria</taxon>
        <taxon>Pseudomonadati</taxon>
        <taxon>Pseudomonadota</taxon>
        <taxon>Alphaproteobacteria</taxon>
        <taxon>Hyphomicrobiales</taxon>
        <taxon>Chelatococcaceae</taxon>
        <taxon>Chelatococcus</taxon>
    </lineage>
</organism>
<accession>A0A841KGU6</accession>
<evidence type="ECO:0000313" key="2">
    <source>
        <dbReference type="EMBL" id="MBB6169126.1"/>
    </source>
</evidence>
<dbReference type="Proteomes" id="UP000588017">
    <property type="component" value="Unassembled WGS sequence"/>
</dbReference>
<protein>
    <submittedName>
        <fullName evidence="2">Uncharacterized protein</fullName>
    </submittedName>
</protein>
<keyword evidence="1" id="KW-1133">Transmembrane helix</keyword>
<keyword evidence="1" id="KW-0472">Membrane</keyword>
<keyword evidence="1" id="KW-0812">Transmembrane</keyword>
<gene>
    <name evidence="2" type="ORF">HNQ73_002763</name>
</gene>
<proteinExistence type="predicted"/>
<sequence>MDEPSDVPPGWESRRERRLWLIAYIVILVVVGLGAVRQLHKLFGAPAPEVRTSASPPPVVHHSR</sequence>
<dbReference type="AlphaFoldDB" id="A0A841KGU6"/>
<comment type="caution">
    <text evidence="2">The sequence shown here is derived from an EMBL/GenBank/DDBJ whole genome shotgun (WGS) entry which is preliminary data.</text>
</comment>
<dbReference type="RefSeq" id="WP_183335451.1">
    <property type="nucleotide sequence ID" value="NZ_BMHX01000006.1"/>
</dbReference>
<name>A0A841KGU6_9HYPH</name>
<reference evidence="2 3" key="1">
    <citation type="submission" date="2020-08" db="EMBL/GenBank/DDBJ databases">
        <title>Genomic Encyclopedia of Type Strains, Phase IV (KMG-IV): sequencing the most valuable type-strain genomes for metagenomic binning, comparative biology and taxonomic classification.</title>
        <authorList>
            <person name="Goeker M."/>
        </authorList>
    </citation>
    <scope>NUCLEOTIDE SEQUENCE [LARGE SCALE GENOMIC DNA]</scope>
    <source>
        <strain evidence="2 3">DSM 101465</strain>
    </source>
</reference>